<sequence length="665" mass="69768">MHRSAVDLGTATAPAVDVAPTASGLRLLDRNARERCHLGVDGVEGLRSVEGSIVARAFPVPVETAVELRADGLTLPDAPATVRDRDGGHVARIADVAFRTFPRGRYLLELHGAVPCVLAFEGGFTLAPDERGISFEEPTTVRVGARSAQPRPTATVTTTDGPEDLMAAISTFGSAATTRGPERSLPAFRRHPPALARGDELRIPDGLEPPETGPTIELPPERAYAYAAAPLATYLGATVEPAERAHLVAGDVSYALSGRGGVEDALARVLKRTLTLDSICRGAGPYPGESHEARAVEAVDLDWERLYDADPVERLDAYLSMPYGEIEPAIPKWPTCAHVEPTPESLDAIPTLAGDLATIRSPPLVSSRRPGPTPWADADGPDEQVRPERSGAVEDAWFGEGTPLNATKGMAQSYRNRFDGSADRADAGVTVLAPDPEEVDAARDIGAAYDDPTVVAGLPRHELRQRLRGDAALLHLVGDVGADGVACADGWLDLQGFDGTVGCDLFVMDSCSAHGQATALVENGALGGVAAFHESPGERTDVGVALARLLADGFPLAGSVDLAAAAGFEEEGFLVAGDGASTLAGTGSRPPVALVAESLSSGYAVQYRGYATDTAGLGSRVRSPLDGRWALTAARRRPETLDADSFEALCEATERPVVVDGEFRR</sequence>
<protein>
    <recommendedName>
        <fullName evidence="4">Caspase domain-containing protein</fullName>
    </recommendedName>
</protein>
<dbReference type="AlphaFoldDB" id="A0ABD6BN80"/>
<feature type="region of interest" description="Disordered" evidence="1">
    <location>
        <begin position="361"/>
        <end position="386"/>
    </location>
</feature>
<dbReference type="Proteomes" id="UP001597139">
    <property type="component" value="Unassembled WGS sequence"/>
</dbReference>
<comment type="caution">
    <text evidence="2">The sequence shown here is derived from an EMBL/GenBank/DDBJ whole genome shotgun (WGS) entry which is preliminary data.</text>
</comment>
<gene>
    <name evidence="2" type="ORF">ACFSAU_01790</name>
</gene>
<evidence type="ECO:0008006" key="4">
    <source>
        <dbReference type="Google" id="ProtNLM"/>
    </source>
</evidence>
<organism evidence="2 3">
    <name type="scientific">Halolamina litorea</name>
    <dbReference type="NCBI Taxonomy" id="1515593"/>
    <lineage>
        <taxon>Archaea</taxon>
        <taxon>Methanobacteriati</taxon>
        <taxon>Methanobacteriota</taxon>
        <taxon>Stenosarchaea group</taxon>
        <taxon>Halobacteria</taxon>
        <taxon>Halobacteriales</taxon>
        <taxon>Haloferacaceae</taxon>
    </lineage>
</organism>
<keyword evidence="3" id="KW-1185">Reference proteome</keyword>
<evidence type="ECO:0000313" key="3">
    <source>
        <dbReference type="Proteomes" id="UP001597139"/>
    </source>
</evidence>
<reference evidence="2 3" key="1">
    <citation type="journal article" date="2019" name="Int. J. Syst. Evol. Microbiol.">
        <title>The Global Catalogue of Microorganisms (GCM) 10K type strain sequencing project: providing services to taxonomists for standard genome sequencing and annotation.</title>
        <authorList>
            <consortium name="The Broad Institute Genomics Platform"/>
            <consortium name="The Broad Institute Genome Sequencing Center for Infectious Disease"/>
            <person name="Wu L."/>
            <person name="Ma J."/>
        </authorList>
    </citation>
    <scope>NUCLEOTIDE SEQUENCE [LARGE SCALE GENOMIC DNA]</scope>
    <source>
        <strain evidence="2 3">CGMCC 1.12859</strain>
    </source>
</reference>
<evidence type="ECO:0000313" key="2">
    <source>
        <dbReference type="EMBL" id="MFD1566213.1"/>
    </source>
</evidence>
<dbReference type="EMBL" id="JBHUCZ010000001">
    <property type="protein sequence ID" value="MFD1566213.1"/>
    <property type="molecule type" value="Genomic_DNA"/>
</dbReference>
<accession>A0ABD6BN80</accession>
<proteinExistence type="predicted"/>
<dbReference type="RefSeq" id="WP_267645483.1">
    <property type="nucleotide sequence ID" value="NZ_JANHGR010000001.1"/>
</dbReference>
<evidence type="ECO:0000256" key="1">
    <source>
        <dbReference type="SAM" id="MobiDB-lite"/>
    </source>
</evidence>
<name>A0ABD6BN80_9EURY</name>